<evidence type="ECO:0000313" key="2">
    <source>
        <dbReference type="EMBL" id="MBB5083808.1"/>
    </source>
</evidence>
<protein>
    <submittedName>
        <fullName evidence="2">Uncharacterized protein</fullName>
    </submittedName>
</protein>
<name>A0A7W8AFG3_9ACTN</name>
<keyword evidence="3" id="KW-1185">Reference proteome</keyword>
<dbReference type="Proteomes" id="UP000568380">
    <property type="component" value="Unassembled WGS sequence"/>
</dbReference>
<feature type="transmembrane region" description="Helical" evidence="1">
    <location>
        <begin position="36"/>
        <end position="54"/>
    </location>
</feature>
<evidence type="ECO:0000256" key="1">
    <source>
        <dbReference type="SAM" id="Phobius"/>
    </source>
</evidence>
<feature type="transmembrane region" description="Helical" evidence="1">
    <location>
        <begin position="93"/>
        <end position="112"/>
    </location>
</feature>
<gene>
    <name evidence="2" type="ORF">HNR40_009313</name>
</gene>
<keyword evidence="1" id="KW-0812">Transmembrane</keyword>
<dbReference type="AlphaFoldDB" id="A0A7W8AFG3"/>
<keyword evidence="1" id="KW-1133">Transmembrane helix</keyword>
<feature type="transmembrane region" description="Helical" evidence="1">
    <location>
        <begin position="61"/>
        <end position="81"/>
    </location>
</feature>
<organism evidence="2 3">
    <name type="scientific">Nonomuraea endophytica</name>
    <dbReference type="NCBI Taxonomy" id="714136"/>
    <lineage>
        <taxon>Bacteria</taxon>
        <taxon>Bacillati</taxon>
        <taxon>Actinomycetota</taxon>
        <taxon>Actinomycetes</taxon>
        <taxon>Streptosporangiales</taxon>
        <taxon>Streptosporangiaceae</taxon>
        <taxon>Nonomuraea</taxon>
    </lineage>
</organism>
<keyword evidence="1" id="KW-0472">Membrane</keyword>
<sequence length="117" mass="12375">MGKALGVLAVVLAAVLYGFAALHSGVWFEPRIVPAVVVETICGTGLLIGGYGAIRHRRWDWLVYAYSAALGGVLLGVLALALGPGDGTPLTMWYHRIMALVLALGLGGTLYVSRVRR</sequence>
<accession>A0A7W8AFG3</accession>
<reference evidence="2 3" key="1">
    <citation type="submission" date="2020-08" db="EMBL/GenBank/DDBJ databases">
        <title>Genomic Encyclopedia of Type Strains, Phase IV (KMG-IV): sequencing the most valuable type-strain genomes for metagenomic binning, comparative biology and taxonomic classification.</title>
        <authorList>
            <person name="Goeker M."/>
        </authorList>
    </citation>
    <scope>NUCLEOTIDE SEQUENCE [LARGE SCALE GENOMIC DNA]</scope>
    <source>
        <strain evidence="2 3">DSM 45385</strain>
    </source>
</reference>
<comment type="caution">
    <text evidence="2">The sequence shown here is derived from an EMBL/GenBank/DDBJ whole genome shotgun (WGS) entry which is preliminary data.</text>
</comment>
<proteinExistence type="predicted"/>
<dbReference type="RefSeq" id="WP_184973253.1">
    <property type="nucleotide sequence ID" value="NZ_JACHIN010000019.1"/>
</dbReference>
<dbReference type="EMBL" id="JACHIN010000019">
    <property type="protein sequence ID" value="MBB5083808.1"/>
    <property type="molecule type" value="Genomic_DNA"/>
</dbReference>
<evidence type="ECO:0000313" key="3">
    <source>
        <dbReference type="Proteomes" id="UP000568380"/>
    </source>
</evidence>